<protein>
    <submittedName>
        <fullName evidence="1">Uncharacterized protein</fullName>
    </submittedName>
</protein>
<accession>A0ABY3R7J2</accession>
<evidence type="ECO:0000313" key="2">
    <source>
        <dbReference type="Proteomes" id="UP001431010"/>
    </source>
</evidence>
<proteinExistence type="predicted"/>
<organism evidence="1 2">
    <name type="scientific">Bradyrhizobium ontarionense</name>
    <dbReference type="NCBI Taxonomy" id="2898149"/>
    <lineage>
        <taxon>Bacteria</taxon>
        <taxon>Pseudomonadati</taxon>
        <taxon>Pseudomonadota</taxon>
        <taxon>Alphaproteobacteria</taxon>
        <taxon>Hyphomicrobiales</taxon>
        <taxon>Nitrobacteraceae</taxon>
        <taxon>Bradyrhizobium</taxon>
    </lineage>
</organism>
<sequence>MAAQVWLHVSDLWDGPACIGHERFTMPERIDVGAFVVTMDAALAVTGCAYLCEVCYGYRVDNAKRSYLDGFVPWAGPIADDSNEN</sequence>
<evidence type="ECO:0000313" key="1">
    <source>
        <dbReference type="EMBL" id="UFZ02752.1"/>
    </source>
</evidence>
<gene>
    <name evidence="1" type="ORF">LQG66_26240</name>
</gene>
<name>A0ABY3R7J2_9BRAD</name>
<dbReference type="EMBL" id="CP088156">
    <property type="protein sequence ID" value="UFZ02752.1"/>
    <property type="molecule type" value="Genomic_DNA"/>
</dbReference>
<dbReference type="Proteomes" id="UP001431010">
    <property type="component" value="Chromosome"/>
</dbReference>
<reference evidence="1" key="1">
    <citation type="journal article" date="2024" name="Antonie Van Leeuwenhoek">
        <title>Bradyrhizobium ontarionense sp. nov., a novel bacterial symbiont isolated from Aeschynomene indica (Indian jointvetch), harbours photosynthesis, nitrogen fixation and nitrous oxide (N2O) reductase genes.</title>
        <authorList>
            <person name="Bromfield E.S.P."/>
            <person name="Cloutier S."/>
        </authorList>
    </citation>
    <scope>NUCLEOTIDE SEQUENCE</scope>
    <source>
        <strain evidence="1">A19</strain>
    </source>
</reference>
<dbReference type="RefSeq" id="WP_231318538.1">
    <property type="nucleotide sequence ID" value="NZ_CP088156.1"/>
</dbReference>
<keyword evidence="2" id="KW-1185">Reference proteome</keyword>